<evidence type="ECO:0000313" key="2">
    <source>
        <dbReference type="EMBL" id="RYC67341.1"/>
    </source>
</evidence>
<evidence type="ECO:0000259" key="1">
    <source>
        <dbReference type="Pfam" id="PF12867"/>
    </source>
</evidence>
<keyword evidence="3" id="KW-1185">Reference proteome</keyword>
<gene>
    <name evidence="2" type="ORF">EQG79_24825</name>
</gene>
<reference evidence="2 3" key="1">
    <citation type="submission" date="2019-01" db="EMBL/GenBank/DDBJ databases">
        <title>Spirosoma flava sp. nov., a propanil-degrading bacterium isolated from herbicide-contaminated soil.</title>
        <authorList>
            <person name="Zhang L."/>
            <person name="Jiang J.-D."/>
        </authorList>
    </citation>
    <scope>NUCLEOTIDE SEQUENCE [LARGE SCALE GENOMIC DNA]</scope>
    <source>
        <strain evidence="2 3">TY50</strain>
    </source>
</reference>
<dbReference type="InterPro" id="IPR034660">
    <property type="entry name" value="DinB/YfiT-like"/>
</dbReference>
<dbReference type="Gene3D" id="1.20.120.450">
    <property type="entry name" value="dinb family like domain"/>
    <property type="match status" value="1"/>
</dbReference>
<comment type="caution">
    <text evidence="2">The sequence shown here is derived from an EMBL/GenBank/DDBJ whole genome shotgun (WGS) entry which is preliminary data.</text>
</comment>
<evidence type="ECO:0000313" key="3">
    <source>
        <dbReference type="Proteomes" id="UP000290407"/>
    </source>
</evidence>
<dbReference type="SUPFAM" id="SSF109854">
    <property type="entry name" value="DinB/YfiT-like putative metalloenzymes"/>
    <property type="match status" value="1"/>
</dbReference>
<dbReference type="RefSeq" id="WP_129605224.1">
    <property type="nucleotide sequence ID" value="NZ_SBLB01000008.1"/>
</dbReference>
<dbReference type="InterPro" id="IPR024775">
    <property type="entry name" value="DinB-like"/>
</dbReference>
<proteinExistence type="predicted"/>
<accession>A0A4Q2UIK2</accession>
<name>A0A4Q2UIK2_9BACT</name>
<sequence length="177" mass="19880">MTKSDIAIMPQFFDRYINLADDIDLLTALAQPATFDGLIPAETLLALGNQVYAPGKWTVRDIVQHVIDNERIMSYRAMRFARNDKTPLPGYDEELFGQQANANRRSLSSLLEEFALVRQSSLALFRSLDDEALQRTGVCYNQTISSLALGFVLVGHALHHARIIQERYVPLLTGKAQ</sequence>
<dbReference type="Pfam" id="PF12867">
    <property type="entry name" value="DinB_2"/>
    <property type="match status" value="1"/>
</dbReference>
<dbReference type="Proteomes" id="UP000290407">
    <property type="component" value="Unassembled WGS sequence"/>
</dbReference>
<dbReference type="EMBL" id="SBLB01000008">
    <property type="protein sequence ID" value="RYC67341.1"/>
    <property type="molecule type" value="Genomic_DNA"/>
</dbReference>
<dbReference type="AlphaFoldDB" id="A0A4Q2UIK2"/>
<protein>
    <submittedName>
        <fullName evidence="2">DinB family protein</fullName>
    </submittedName>
</protein>
<organism evidence="2 3">
    <name type="scientific">Spirosoma sordidisoli</name>
    <dbReference type="NCBI Taxonomy" id="2502893"/>
    <lineage>
        <taxon>Bacteria</taxon>
        <taxon>Pseudomonadati</taxon>
        <taxon>Bacteroidota</taxon>
        <taxon>Cytophagia</taxon>
        <taxon>Cytophagales</taxon>
        <taxon>Cytophagaceae</taxon>
        <taxon>Spirosoma</taxon>
    </lineage>
</organism>
<feature type="domain" description="DinB-like" evidence="1">
    <location>
        <begin position="49"/>
        <end position="164"/>
    </location>
</feature>